<dbReference type="EMBL" id="NGKU01000001">
    <property type="protein sequence ID" value="OTN76492.1"/>
    <property type="molecule type" value="Genomic_DNA"/>
</dbReference>
<organism evidence="2 3">
    <name type="scientific">Candidatus Enterococcus testudinis</name>
    <dbReference type="NCBI Taxonomy" id="1834191"/>
    <lineage>
        <taxon>Bacteria</taxon>
        <taxon>Bacillati</taxon>
        <taxon>Bacillota</taxon>
        <taxon>Bacilli</taxon>
        <taxon>Lactobacillales</taxon>
        <taxon>Enterococcaceae</taxon>
        <taxon>Enterococcus</taxon>
    </lineage>
</organism>
<dbReference type="AlphaFoldDB" id="A0A242A6B4"/>
<reference evidence="2 3" key="1">
    <citation type="submission" date="2017-05" db="EMBL/GenBank/DDBJ databases">
        <title>The Genome Sequence of Enterococcus sp. 8G7_MSG3316.</title>
        <authorList>
            <consortium name="The Broad Institute Genomics Platform"/>
            <consortium name="The Broad Institute Genomic Center for Infectious Diseases"/>
            <person name="Earl A."/>
            <person name="Manson A."/>
            <person name="Schwartman J."/>
            <person name="Gilmore M."/>
            <person name="Abouelleil A."/>
            <person name="Cao P."/>
            <person name="Chapman S."/>
            <person name="Cusick C."/>
            <person name="Shea T."/>
            <person name="Young S."/>
            <person name="Neafsey D."/>
            <person name="Nusbaum C."/>
            <person name="Birren B."/>
        </authorList>
    </citation>
    <scope>NUCLEOTIDE SEQUENCE [LARGE SCALE GENOMIC DNA]</scope>
    <source>
        <strain evidence="2 3">8G7_MSG3316</strain>
    </source>
</reference>
<gene>
    <name evidence="2" type="ORF">A5886_001569</name>
</gene>
<evidence type="ECO:0000313" key="3">
    <source>
        <dbReference type="Proteomes" id="UP000195043"/>
    </source>
</evidence>
<feature type="transmembrane region" description="Helical" evidence="1">
    <location>
        <begin position="80"/>
        <end position="99"/>
    </location>
</feature>
<name>A0A242A6B4_9ENTE</name>
<protein>
    <submittedName>
        <fullName evidence="2">Uncharacterized protein</fullName>
    </submittedName>
</protein>
<dbReference type="Proteomes" id="UP000195043">
    <property type="component" value="Unassembled WGS sequence"/>
</dbReference>
<keyword evidence="3" id="KW-1185">Reference proteome</keyword>
<dbReference type="OrthoDB" id="2192880at2"/>
<keyword evidence="1" id="KW-0812">Transmembrane</keyword>
<evidence type="ECO:0000313" key="2">
    <source>
        <dbReference type="EMBL" id="OTN76492.1"/>
    </source>
</evidence>
<sequence>MQIDVKRRTGFFGMASPIQLIQDGRQIASVRHDASQTVEIDPIQPLKVKMMLLRSQPYMLKERKTPVTLEIILNPLLKRFYFISYGVFFLIAGVSGLFYAQCWLWLLLISLILLYSIGLRYYLVRGFIIKEVDEHGEWC</sequence>
<evidence type="ECO:0000256" key="1">
    <source>
        <dbReference type="SAM" id="Phobius"/>
    </source>
</evidence>
<accession>A0A242A6B4</accession>
<feature type="transmembrane region" description="Helical" evidence="1">
    <location>
        <begin position="105"/>
        <end position="123"/>
    </location>
</feature>
<keyword evidence="1" id="KW-1133">Transmembrane helix</keyword>
<dbReference type="RefSeq" id="WP_086274440.1">
    <property type="nucleotide sequence ID" value="NZ_NGKU01000001.1"/>
</dbReference>
<keyword evidence="1" id="KW-0472">Membrane</keyword>
<dbReference type="STRING" id="1834191.A5886_001569"/>
<proteinExistence type="predicted"/>
<comment type="caution">
    <text evidence="2">The sequence shown here is derived from an EMBL/GenBank/DDBJ whole genome shotgun (WGS) entry which is preliminary data.</text>
</comment>